<proteinExistence type="predicted"/>
<dbReference type="Proteomes" id="UP000183685">
    <property type="component" value="Unassembled WGS sequence"/>
</dbReference>
<organism evidence="1 2">
    <name type="scientific">Kordiimonas lacus</name>
    <dbReference type="NCBI Taxonomy" id="637679"/>
    <lineage>
        <taxon>Bacteria</taxon>
        <taxon>Pseudomonadati</taxon>
        <taxon>Pseudomonadota</taxon>
        <taxon>Alphaproteobacteria</taxon>
        <taxon>Kordiimonadales</taxon>
        <taxon>Kordiimonadaceae</taxon>
        <taxon>Kordiimonas</taxon>
    </lineage>
</organism>
<gene>
    <name evidence="1" type="ORF">SAMN04488071_3663</name>
</gene>
<reference evidence="1 2" key="1">
    <citation type="submission" date="2016-10" db="EMBL/GenBank/DDBJ databases">
        <authorList>
            <person name="de Groot N.N."/>
        </authorList>
    </citation>
    <scope>NUCLEOTIDE SEQUENCE [LARGE SCALE GENOMIC DNA]</scope>
    <source>
        <strain evidence="1 2">CGMCC 1.9109</strain>
    </source>
</reference>
<dbReference type="OrthoDB" id="9771846at2"/>
<dbReference type="AlphaFoldDB" id="A0A1G7F8A4"/>
<keyword evidence="1" id="KW-0808">Transferase</keyword>
<dbReference type="GO" id="GO:0016740">
    <property type="term" value="F:transferase activity"/>
    <property type="evidence" value="ECO:0007669"/>
    <property type="project" value="UniProtKB-KW"/>
</dbReference>
<evidence type="ECO:0000313" key="1">
    <source>
        <dbReference type="EMBL" id="SDE72122.1"/>
    </source>
</evidence>
<evidence type="ECO:0000313" key="2">
    <source>
        <dbReference type="Proteomes" id="UP000183685"/>
    </source>
</evidence>
<accession>A0A1G7F8A4</accession>
<dbReference type="Pfam" id="PF13692">
    <property type="entry name" value="Glyco_trans_1_4"/>
    <property type="match status" value="1"/>
</dbReference>
<dbReference type="SUPFAM" id="SSF53756">
    <property type="entry name" value="UDP-Glycosyltransferase/glycogen phosphorylase"/>
    <property type="match status" value="1"/>
</dbReference>
<keyword evidence="2" id="KW-1185">Reference proteome</keyword>
<dbReference type="EMBL" id="FNAK01000009">
    <property type="protein sequence ID" value="SDE72122.1"/>
    <property type="molecule type" value="Genomic_DNA"/>
</dbReference>
<dbReference type="STRING" id="637679.GCA_001550055_01635"/>
<name>A0A1G7F8A4_9PROT</name>
<sequence length="380" mass="42380">MHALVTAPIPSHPQNHGNRARVYAVCREIQARGYQLHYVYTGLEGLSEEQEQAMREAWEHVYVLPRELVIKKRSKRRHHLIDDWHSPAVTKLTNRILDIWDIKLCLANYVWQSAWLDAVPADMPRYIDTHDVFGNRHKALKRDGLEPSWFYTTPKEEAKALARASHVIAIQDEEAKTFRGLTDTPVCTLGFFDPPNFLKAKAPERGAKLKVGYIASDNPINVNALKGLSDALKARPALMEQCEFNLAGPICNTGPAEEAFYNRLGFVPSVEGFYADMDIVLNPNVGGTGLKIKSVEALRFGRPLVATSDAMIGIPTEHPLHACPSINGLCDGLMTLVTDPCEVAVLQQSGQEIYNAYLKAQFETLDLLFPRVDAPKAANQ</sequence>
<protein>
    <submittedName>
        <fullName evidence="1">Glycosyltransferase involved in cell wall bisynthesis</fullName>
    </submittedName>
</protein>
<dbReference type="RefSeq" id="WP_068303696.1">
    <property type="nucleotide sequence ID" value="NZ_FNAK01000009.1"/>
</dbReference>